<dbReference type="InterPro" id="IPR015898">
    <property type="entry name" value="G-protein_gamma-like_dom"/>
</dbReference>
<evidence type="ECO:0000256" key="2">
    <source>
        <dbReference type="SAM" id="MobiDB-lite"/>
    </source>
</evidence>
<dbReference type="AlphaFoldDB" id="A0A8T0GWT9"/>
<keyword evidence="5" id="KW-1185">Reference proteome</keyword>
<dbReference type="EMBL" id="CM026430">
    <property type="protein sequence ID" value="KAG0563017.1"/>
    <property type="molecule type" value="Genomic_DNA"/>
</dbReference>
<evidence type="ECO:0000259" key="3">
    <source>
        <dbReference type="SMART" id="SM01224"/>
    </source>
</evidence>
<dbReference type="OrthoDB" id="1934467at2759"/>
<evidence type="ECO:0000313" key="4">
    <source>
        <dbReference type="EMBL" id="KAG0563017.1"/>
    </source>
</evidence>
<keyword evidence="1" id="KW-0175">Coiled coil</keyword>
<proteinExistence type="predicted"/>
<feature type="region of interest" description="Disordered" evidence="2">
    <location>
        <begin position="1"/>
        <end position="60"/>
    </location>
</feature>
<dbReference type="PANTHER" id="PTHR32378">
    <property type="entry name" value="GUANINE NUCLEOTIDE-BINDING PROTEIN SUBUNIT GAMMA 3"/>
    <property type="match status" value="1"/>
</dbReference>
<gene>
    <name evidence="4" type="ORF">KC19_9G190300</name>
</gene>
<feature type="coiled-coil region" evidence="1">
    <location>
        <begin position="60"/>
        <end position="87"/>
    </location>
</feature>
<dbReference type="Proteomes" id="UP000822688">
    <property type="component" value="Chromosome 9"/>
</dbReference>
<evidence type="ECO:0000313" key="5">
    <source>
        <dbReference type="Proteomes" id="UP000822688"/>
    </source>
</evidence>
<reference evidence="4" key="1">
    <citation type="submission" date="2020-06" db="EMBL/GenBank/DDBJ databases">
        <title>WGS assembly of Ceratodon purpureus strain R40.</title>
        <authorList>
            <person name="Carey S.B."/>
            <person name="Jenkins J."/>
            <person name="Shu S."/>
            <person name="Lovell J.T."/>
            <person name="Sreedasyam A."/>
            <person name="Maumus F."/>
            <person name="Tiley G.P."/>
            <person name="Fernandez-Pozo N."/>
            <person name="Barry K."/>
            <person name="Chen C."/>
            <person name="Wang M."/>
            <person name="Lipzen A."/>
            <person name="Daum C."/>
            <person name="Saski C.A."/>
            <person name="Payton A.C."/>
            <person name="Mcbreen J.C."/>
            <person name="Conrad R.E."/>
            <person name="Kollar L.M."/>
            <person name="Olsson S."/>
            <person name="Huttunen S."/>
            <person name="Landis J.B."/>
            <person name="Wickett N.J."/>
            <person name="Johnson M.G."/>
            <person name="Rensing S.A."/>
            <person name="Grimwood J."/>
            <person name="Schmutz J."/>
            <person name="Mcdaniel S.F."/>
        </authorList>
    </citation>
    <scope>NUCLEOTIDE SEQUENCE</scope>
    <source>
        <strain evidence="4">R40</strain>
    </source>
</reference>
<protein>
    <recommendedName>
        <fullName evidence="3">G protein gamma domain-containing protein</fullName>
    </recommendedName>
</protein>
<dbReference type="GO" id="GO:0007186">
    <property type="term" value="P:G protein-coupled receptor signaling pathway"/>
    <property type="evidence" value="ECO:0007669"/>
    <property type="project" value="InterPro"/>
</dbReference>
<name>A0A8T0GWT9_CERPU</name>
<feature type="compositionally biased region" description="Polar residues" evidence="2">
    <location>
        <begin position="39"/>
        <end position="56"/>
    </location>
</feature>
<feature type="compositionally biased region" description="Low complexity" evidence="2">
    <location>
        <begin position="9"/>
        <end position="31"/>
    </location>
</feature>
<organism evidence="4 5">
    <name type="scientific">Ceratodon purpureus</name>
    <name type="common">Fire moss</name>
    <name type="synonym">Dicranum purpureum</name>
    <dbReference type="NCBI Taxonomy" id="3225"/>
    <lineage>
        <taxon>Eukaryota</taxon>
        <taxon>Viridiplantae</taxon>
        <taxon>Streptophyta</taxon>
        <taxon>Embryophyta</taxon>
        <taxon>Bryophyta</taxon>
        <taxon>Bryophytina</taxon>
        <taxon>Bryopsida</taxon>
        <taxon>Dicranidae</taxon>
        <taxon>Pseudoditrichales</taxon>
        <taxon>Ditrichaceae</taxon>
        <taxon>Ceratodon</taxon>
    </lineage>
</organism>
<dbReference type="Pfam" id="PF00631">
    <property type="entry name" value="G-gamma"/>
    <property type="match status" value="1"/>
</dbReference>
<feature type="domain" description="G protein gamma" evidence="3">
    <location>
        <begin position="64"/>
        <end position="135"/>
    </location>
</feature>
<evidence type="ECO:0000256" key="1">
    <source>
        <dbReference type="SAM" id="Coils"/>
    </source>
</evidence>
<comment type="caution">
    <text evidence="4">The sequence shown here is derived from an EMBL/GenBank/DDBJ whole genome shotgun (WGS) entry which is preliminary data.</text>
</comment>
<sequence length="135" mass="14627">MSSAGPEQSNHSSSAAASSSSTSASNISRANPSPPMTPGRQQATLPSLLQQPSVPTSLVVRGRNRELQQLNNEIQLLEEELKSLDNIPPASDACKDLVTFVENRADPFFPNSDGTAPQSWPYDRPVKASRCCWKF</sequence>
<dbReference type="InterPro" id="IPR055305">
    <property type="entry name" value="GG3-like"/>
</dbReference>
<accession>A0A8T0GWT9</accession>
<dbReference type="SMART" id="SM01224">
    <property type="entry name" value="G_gamma"/>
    <property type="match status" value="1"/>
</dbReference>
<dbReference type="PANTHER" id="PTHR32378:SF10">
    <property type="entry name" value="GUANINE NUCLEOTIDE-BINDING PROTEIN SUBUNIT GAMMA 3"/>
    <property type="match status" value="1"/>
</dbReference>